<accession>A0AAD4EZ63</accession>
<dbReference type="EMBL" id="JAHCVI010000001">
    <property type="protein sequence ID" value="KAG7290121.1"/>
    <property type="molecule type" value="Genomic_DNA"/>
</dbReference>
<evidence type="ECO:0000313" key="2">
    <source>
        <dbReference type="Proteomes" id="UP001197093"/>
    </source>
</evidence>
<dbReference type="AlphaFoldDB" id="A0AAD4EZ63"/>
<evidence type="ECO:0000313" key="1">
    <source>
        <dbReference type="EMBL" id="KAG7290121.1"/>
    </source>
</evidence>
<name>A0AAD4EZ63_9PEZI</name>
<dbReference type="Proteomes" id="UP001197093">
    <property type="component" value="Unassembled WGS sequence"/>
</dbReference>
<organism evidence="1 2">
    <name type="scientific">Staphylotrichum longicolle</name>
    <dbReference type="NCBI Taxonomy" id="669026"/>
    <lineage>
        <taxon>Eukaryota</taxon>
        <taxon>Fungi</taxon>
        <taxon>Dikarya</taxon>
        <taxon>Ascomycota</taxon>
        <taxon>Pezizomycotina</taxon>
        <taxon>Sordariomycetes</taxon>
        <taxon>Sordariomycetidae</taxon>
        <taxon>Sordariales</taxon>
        <taxon>Chaetomiaceae</taxon>
        <taxon>Staphylotrichum</taxon>
    </lineage>
</organism>
<proteinExistence type="predicted"/>
<keyword evidence="2" id="KW-1185">Reference proteome</keyword>
<reference evidence="1" key="1">
    <citation type="submission" date="2023-02" db="EMBL/GenBank/DDBJ databases">
        <authorList>
            <person name="Palmer J.M."/>
        </authorList>
    </citation>
    <scope>NUCLEOTIDE SEQUENCE</scope>
    <source>
        <strain evidence="1">FW57</strain>
    </source>
</reference>
<protein>
    <submittedName>
        <fullName evidence="1">Uncharacterized protein</fullName>
    </submittedName>
</protein>
<comment type="caution">
    <text evidence="1">The sequence shown here is derived from an EMBL/GenBank/DDBJ whole genome shotgun (WGS) entry which is preliminary data.</text>
</comment>
<gene>
    <name evidence="1" type="ORF">NEMBOFW57_000117</name>
</gene>
<sequence>MDQPDYNDPPERSVFVKPRRWRLSEPKAPEDRAPYPRWVTIPTRAALAGFEIYVLAYIAWYHQQSQAQDVPSDAEIVLGGPSLSTC</sequence>